<dbReference type="PROSITE" id="PS50110">
    <property type="entry name" value="RESPONSE_REGULATORY"/>
    <property type="match status" value="1"/>
</dbReference>
<evidence type="ECO:0000256" key="1">
    <source>
        <dbReference type="ARBA" id="ARBA00022553"/>
    </source>
</evidence>
<organism evidence="4 5">
    <name type="scientific">Rheinheimera soli</name>
    <dbReference type="NCBI Taxonomy" id="443616"/>
    <lineage>
        <taxon>Bacteria</taxon>
        <taxon>Pseudomonadati</taxon>
        <taxon>Pseudomonadota</taxon>
        <taxon>Gammaproteobacteria</taxon>
        <taxon>Chromatiales</taxon>
        <taxon>Chromatiaceae</taxon>
        <taxon>Rheinheimera</taxon>
    </lineage>
</organism>
<dbReference type="InterPro" id="IPR050595">
    <property type="entry name" value="Bact_response_regulator"/>
</dbReference>
<dbReference type="EMBL" id="JAVDWR010000002">
    <property type="protein sequence ID" value="MDR7120184.1"/>
    <property type="molecule type" value="Genomic_DNA"/>
</dbReference>
<dbReference type="RefSeq" id="WP_310275406.1">
    <property type="nucleotide sequence ID" value="NZ_JAVDWR010000002.1"/>
</dbReference>
<dbReference type="PANTHER" id="PTHR44591">
    <property type="entry name" value="STRESS RESPONSE REGULATOR PROTEIN 1"/>
    <property type="match status" value="1"/>
</dbReference>
<feature type="modified residue" description="4-aspartylphosphate" evidence="2">
    <location>
        <position position="55"/>
    </location>
</feature>
<dbReference type="InterPro" id="IPR001789">
    <property type="entry name" value="Sig_transdc_resp-reg_receiver"/>
</dbReference>
<dbReference type="PANTHER" id="PTHR44591:SF3">
    <property type="entry name" value="RESPONSE REGULATORY DOMAIN-CONTAINING PROTEIN"/>
    <property type="match status" value="1"/>
</dbReference>
<keyword evidence="1 2" id="KW-0597">Phosphoprotein</keyword>
<dbReference type="SMART" id="SM00448">
    <property type="entry name" value="REC"/>
    <property type="match status" value="1"/>
</dbReference>
<feature type="domain" description="Response regulatory" evidence="3">
    <location>
        <begin position="4"/>
        <end position="119"/>
    </location>
</feature>
<protein>
    <submittedName>
        <fullName evidence="4">CheY-like chemotaxis protein</fullName>
    </submittedName>
</protein>
<reference evidence="4 5" key="1">
    <citation type="submission" date="2023-07" db="EMBL/GenBank/DDBJ databases">
        <title>Sorghum-associated microbial communities from plants grown in Nebraska, USA.</title>
        <authorList>
            <person name="Schachtman D."/>
        </authorList>
    </citation>
    <scope>NUCLEOTIDE SEQUENCE [LARGE SCALE GENOMIC DNA]</scope>
    <source>
        <strain evidence="4 5">4138</strain>
    </source>
</reference>
<gene>
    <name evidence="4" type="ORF">J2W69_001113</name>
</gene>
<dbReference type="InterPro" id="IPR011006">
    <property type="entry name" value="CheY-like_superfamily"/>
</dbReference>
<proteinExistence type="predicted"/>
<dbReference type="Gene3D" id="3.40.50.2300">
    <property type="match status" value="1"/>
</dbReference>
<accession>A0ABU1VWS7</accession>
<dbReference type="SUPFAM" id="SSF52172">
    <property type="entry name" value="CheY-like"/>
    <property type="match status" value="1"/>
</dbReference>
<dbReference type="Proteomes" id="UP001257909">
    <property type="component" value="Unassembled WGS sequence"/>
</dbReference>
<sequence>MSFKLLIVDDSQVCLMLTRGYVQSFRPDWSCSTAGSAEEAMTLIELQHFDAYSLDYNLPGRNGLELARWIRGRDQHCFIGLLTSNIMNYIEDQAMTDKINYYRKPAKPDVIQQFVSDIERYKTAYFNNLVK</sequence>
<evidence type="ECO:0000313" key="4">
    <source>
        <dbReference type="EMBL" id="MDR7120184.1"/>
    </source>
</evidence>
<dbReference type="CDD" id="cd00156">
    <property type="entry name" value="REC"/>
    <property type="match status" value="1"/>
</dbReference>
<dbReference type="Pfam" id="PF00072">
    <property type="entry name" value="Response_reg"/>
    <property type="match status" value="1"/>
</dbReference>
<keyword evidence="5" id="KW-1185">Reference proteome</keyword>
<evidence type="ECO:0000259" key="3">
    <source>
        <dbReference type="PROSITE" id="PS50110"/>
    </source>
</evidence>
<evidence type="ECO:0000313" key="5">
    <source>
        <dbReference type="Proteomes" id="UP001257909"/>
    </source>
</evidence>
<evidence type="ECO:0000256" key="2">
    <source>
        <dbReference type="PROSITE-ProRule" id="PRU00169"/>
    </source>
</evidence>
<name>A0ABU1VWS7_9GAMM</name>
<comment type="caution">
    <text evidence="4">The sequence shown here is derived from an EMBL/GenBank/DDBJ whole genome shotgun (WGS) entry which is preliminary data.</text>
</comment>